<evidence type="ECO:0000313" key="2">
    <source>
        <dbReference type="Proteomes" id="UP001206595"/>
    </source>
</evidence>
<accession>A0AAD5HEQ7</accession>
<dbReference type="EMBL" id="MU620916">
    <property type="protein sequence ID" value="KAI8579871.1"/>
    <property type="molecule type" value="Genomic_DNA"/>
</dbReference>
<reference evidence="1" key="2">
    <citation type="journal article" date="2022" name="Proc. Natl. Acad. Sci. U.S.A.">
        <title>Diploid-dominant life cycles characterize the early evolution of Fungi.</title>
        <authorList>
            <person name="Amses K.R."/>
            <person name="Simmons D.R."/>
            <person name="Longcore J.E."/>
            <person name="Mondo S.J."/>
            <person name="Seto K."/>
            <person name="Jeronimo G.H."/>
            <person name="Bonds A.E."/>
            <person name="Quandt C.A."/>
            <person name="Davis W.J."/>
            <person name="Chang Y."/>
            <person name="Federici B.A."/>
            <person name="Kuo A."/>
            <person name="LaButti K."/>
            <person name="Pangilinan J."/>
            <person name="Andreopoulos W."/>
            <person name="Tritt A."/>
            <person name="Riley R."/>
            <person name="Hundley H."/>
            <person name="Johnson J."/>
            <person name="Lipzen A."/>
            <person name="Barry K."/>
            <person name="Lang B.F."/>
            <person name="Cuomo C.A."/>
            <person name="Buchler N.E."/>
            <person name="Grigoriev I.V."/>
            <person name="Spatafora J.W."/>
            <person name="Stajich J.E."/>
            <person name="James T.Y."/>
        </authorList>
    </citation>
    <scope>NUCLEOTIDE SEQUENCE</scope>
    <source>
        <strain evidence="1">AG</strain>
    </source>
</reference>
<gene>
    <name evidence="1" type="ORF">K450DRAFT_239477</name>
</gene>
<comment type="caution">
    <text evidence="1">The sequence shown here is derived from an EMBL/GenBank/DDBJ whole genome shotgun (WGS) entry which is preliminary data.</text>
</comment>
<keyword evidence="2" id="KW-1185">Reference proteome</keyword>
<name>A0AAD5HEQ7_UMBRA</name>
<organism evidence="1 2">
    <name type="scientific">Umbelopsis ramanniana AG</name>
    <dbReference type="NCBI Taxonomy" id="1314678"/>
    <lineage>
        <taxon>Eukaryota</taxon>
        <taxon>Fungi</taxon>
        <taxon>Fungi incertae sedis</taxon>
        <taxon>Mucoromycota</taxon>
        <taxon>Mucoromycotina</taxon>
        <taxon>Umbelopsidomycetes</taxon>
        <taxon>Umbelopsidales</taxon>
        <taxon>Umbelopsidaceae</taxon>
        <taxon>Umbelopsis</taxon>
    </lineage>
</organism>
<dbReference type="AlphaFoldDB" id="A0AAD5HEQ7"/>
<dbReference type="Proteomes" id="UP001206595">
    <property type="component" value="Unassembled WGS sequence"/>
</dbReference>
<reference evidence="1" key="1">
    <citation type="submission" date="2021-06" db="EMBL/GenBank/DDBJ databases">
        <authorList>
            <consortium name="DOE Joint Genome Institute"/>
            <person name="Mondo S.J."/>
            <person name="Amses K.R."/>
            <person name="Simmons D.R."/>
            <person name="Longcore J.E."/>
            <person name="Seto K."/>
            <person name="Alves G.H."/>
            <person name="Bonds A.E."/>
            <person name="Quandt C.A."/>
            <person name="Davis W.J."/>
            <person name="Chang Y."/>
            <person name="Letcher P.M."/>
            <person name="Powell M.J."/>
            <person name="Kuo A."/>
            <person name="Labutti K."/>
            <person name="Pangilinan J."/>
            <person name="Andreopoulos W."/>
            <person name="Tritt A."/>
            <person name="Riley R."/>
            <person name="Hundley H."/>
            <person name="Johnson J."/>
            <person name="Lipzen A."/>
            <person name="Barry K."/>
            <person name="Berbee M.L."/>
            <person name="Buchler N.E."/>
            <person name="Grigoriev I.V."/>
            <person name="Spatafora J.W."/>
            <person name="Stajich J.E."/>
            <person name="James T.Y."/>
        </authorList>
    </citation>
    <scope>NUCLEOTIDE SEQUENCE</scope>
    <source>
        <strain evidence="1">AG</strain>
    </source>
</reference>
<protein>
    <submittedName>
        <fullName evidence="1">Uncharacterized protein</fullName>
    </submittedName>
</protein>
<proteinExistence type="predicted"/>
<evidence type="ECO:0000313" key="1">
    <source>
        <dbReference type="EMBL" id="KAI8579871.1"/>
    </source>
</evidence>
<dbReference type="RefSeq" id="XP_051444875.1">
    <property type="nucleotide sequence ID" value="XM_051588770.1"/>
</dbReference>
<sequence>MKPGGTSRIKSLKILLKWRYSYQGDTNFHKEEWWNWDFRCYKSATTSIDASFVTLHSDDKLTL</sequence>
<dbReference type="GeneID" id="75914115"/>